<proteinExistence type="predicted"/>
<reference evidence="1 2" key="1">
    <citation type="submission" date="2019-06" db="EMBL/GenBank/DDBJ databases">
        <title>Whole genome shotgun sequence of Komagataeibacter hansenii NBRC 14820.</title>
        <authorList>
            <person name="Hosoyama A."/>
            <person name="Uohara A."/>
            <person name="Ohji S."/>
            <person name="Ichikawa N."/>
        </authorList>
    </citation>
    <scope>NUCLEOTIDE SEQUENCE [LARGE SCALE GENOMIC DNA]</scope>
    <source>
        <strain evidence="1 2">NBRC 14820</strain>
    </source>
</reference>
<protein>
    <recommendedName>
        <fullName evidence="3">Restriction endonuclease</fullName>
    </recommendedName>
</protein>
<dbReference type="EMBL" id="BJNN01000088">
    <property type="protein sequence ID" value="GEC63678.1"/>
    <property type="molecule type" value="Genomic_DNA"/>
</dbReference>
<accession>A0ABQ0SEP8</accession>
<dbReference type="Proteomes" id="UP000319478">
    <property type="component" value="Unassembled WGS sequence"/>
</dbReference>
<dbReference type="RefSeq" id="WP_003618650.1">
    <property type="nucleotide sequence ID" value="NZ_BJNN01000088.1"/>
</dbReference>
<sequence length="325" mass="36988">MTRPAGSPAKPSILGVQLPTVNQFFQPPLYWQQFEDLANGLLGEVYGIPDAQPFGRPGQAQDGVDVFGRSKRYGLIGVQCKRLADLDEHGSPYPGGPVSRKLLRDEAAKSLNFKSKLSIWILATTARRDTVVQNWVNELNEEWVNGRRNCRVMVWSWDDIIGYLNAFPELQRWYYEEVIKVRGAKDLDEVILTTIAMAFGRPAFEVPLHCESPEEFLQALSDTQRAVRTGELLDRESRHPIRKSIGGWRDIDDTHVRGGIQLVDKALRHLRTQIEQGLKDQRIRRVQGFLDFTDTRFAGELERARDECIDMLNSVLTHVGLPPVR</sequence>
<name>A0ABQ0SEP8_NOVHA</name>
<evidence type="ECO:0000313" key="1">
    <source>
        <dbReference type="EMBL" id="GEC63678.1"/>
    </source>
</evidence>
<gene>
    <name evidence="1" type="ORF">GHA01_15270</name>
</gene>
<organism evidence="1 2">
    <name type="scientific">Novacetimonas hansenii</name>
    <name type="common">Komagataeibacter hansenii</name>
    <dbReference type="NCBI Taxonomy" id="436"/>
    <lineage>
        <taxon>Bacteria</taxon>
        <taxon>Pseudomonadati</taxon>
        <taxon>Pseudomonadota</taxon>
        <taxon>Alphaproteobacteria</taxon>
        <taxon>Acetobacterales</taxon>
        <taxon>Acetobacteraceae</taxon>
        <taxon>Novacetimonas</taxon>
    </lineage>
</organism>
<evidence type="ECO:0008006" key="3">
    <source>
        <dbReference type="Google" id="ProtNLM"/>
    </source>
</evidence>
<evidence type="ECO:0000313" key="2">
    <source>
        <dbReference type="Proteomes" id="UP000319478"/>
    </source>
</evidence>
<keyword evidence="2" id="KW-1185">Reference proteome</keyword>
<comment type="caution">
    <text evidence="1">The sequence shown here is derived from an EMBL/GenBank/DDBJ whole genome shotgun (WGS) entry which is preliminary data.</text>
</comment>